<dbReference type="Pfam" id="PF25133">
    <property type="entry name" value="TYW2_N_2"/>
    <property type="match status" value="1"/>
</dbReference>
<comment type="subunit">
    <text evidence="10">Monomer.</text>
</comment>
<feature type="binding site" evidence="10">
    <location>
        <position position="283"/>
    </location>
    <ligand>
        <name>S-adenosyl-L-methionine</name>
        <dbReference type="ChEBI" id="CHEBI:59789"/>
    </ligand>
</feature>
<feature type="binding site" evidence="10">
    <location>
        <position position="414"/>
    </location>
    <ligand>
        <name>S-adenosyl-L-methionine</name>
        <dbReference type="ChEBI" id="CHEBI:59789"/>
    </ligand>
</feature>
<evidence type="ECO:0000256" key="2">
    <source>
        <dbReference type="ARBA" id="ARBA00022490"/>
    </source>
</evidence>
<feature type="domain" description="SAM-dependent methyltransferase TRM5/TYW2-type" evidence="11">
    <location>
        <begin position="194"/>
        <end position="502"/>
    </location>
</feature>
<dbReference type="GO" id="GO:0005759">
    <property type="term" value="C:mitochondrial matrix"/>
    <property type="evidence" value="ECO:0007669"/>
    <property type="project" value="UniProtKB-SubCell"/>
</dbReference>
<evidence type="ECO:0000256" key="8">
    <source>
        <dbReference type="ARBA" id="ARBA00023242"/>
    </source>
</evidence>
<keyword evidence="2 10" id="KW-0963">Cytoplasm</keyword>
<evidence type="ECO:0000313" key="13">
    <source>
        <dbReference type="Proteomes" id="UP001142393"/>
    </source>
</evidence>
<dbReference type="InterPro" id="IPR056743">
    <property type="entry name" value="TRM5-TYW2-like_MTfase"/>
</dbReference>
<comment type="subcellular location">
    <subcellularLocation>
        <location evidence="10">Mitochondrion matrix</location>
    </subcellularLocation>
    <subcellularLocation>
        <location evidence="10">Nucleus</location>
    </subcellularLocation>
    <subcellularLocation>
        <location evidence="10">Cytoplasm</location>
    </subcellularLocation>
    <text evidence="10">Predominantly in the mitochondria and in the nucleus.</text>
</comment>
<dbReference type="PANTHER" id="PTHR23245:SF36">
    <property type="entry name" value="TRNA (GUANINE(37)-N1)-METHYLTRANSFERASE"/>
    <property type="match status" value="1"/>
</dbReference>
<dbReference type="PROSITE" id="PS51684">
    <property type="entry name" value="SAM_MT_TRM5_TYW2"/>
    <property type="match status" value="1"/>
</dbReference>
<evidence type="ECO:0000256" key="4">
    <source>
        <dbReference type="ARBA" id="ARBA00022679"/>
    </source>
</evidence>
<keyword evidence="13" id="KW-1185">Reference proteome</keyword>
<keyword evidence="5 10" id="KW-0949">S-adenosyl-L-methionine</keyword>
<keyword evidence="4 10" id="KW-0808">Transferase</keyword>
<keyword evidence="8 10" id="KW-0539">Nucleus</keyword>
<keyword evidence="7 10" id="KW-0496">Mitochondrion</keyword>
<protein>
    <recommendedName>
        <fullName evidence="10">tRNA (guanine(37)-N1)-methyltransferase</fullName>
        <ecNumber evidence="10">2.1.1.228</ecNumber>
    </recommendedName>
    <alternativeName>
        <fullName evidence="10">M1G-methyltransferase</fullName>
    </alternativeName>
    <alternativeName>
        <fullName evidence="10">tRNA [GM37] methyltransferase</fullName>
    </alternativeName>
    <alternativeName>
        <fullName evidence="10">tRNA methyltransferase 5</fullName>
    </alternativeName>
</protein>
<dbReference type="EMBL" id="JANVFU010000001">
    <property type="protein sequence ID" value="KAJ3750830.1"/>
    <property type="molecule type" value="Genomic_DNA"/>
</dbReference>
<dbReference type="GO" id="GO:0052906">
    <property type="term" value="F:tRNA (guanine(37)-N1)-methyltransferase activity"/>
    <property type="evidence" value="ECO:0007669"/>
    <property type="project" value="UniProtKB-UniRule"/>
</dbReference>
<comment type="catalytic activity">
    <reaction evidence="9 10">
        <text>guanosine(37) in tRNA + S-adenosyl-L-methionine = N(1)-methylguanosine(37) in tRNA + S-adenosyl-L-homocysteine + H(+)</text>
        <dbReference type="Rhea" id="RHEA:36899"/>
        <dbReference type="Rhea" id="RHEA-COMP:10145"/>
        <dbReference type="Rhea" id="RHEA-COMP:10147"/>
        <dbReference type="ChEBI" id="CHEBI:15378"/>
        <dbReference type="ChEBI" id="CHEBI:57856"/>
        <dbReference type="ChEBI" id="CHEBI:59789"/>
        <dbReference type="ChEBI" id="CHEBI:73542"/>
        <dbReference type="ChEBI" id="CHEBI:74269"/>
        <dbReference type="EC" id="2.1.1.228"/>
    </reaction>
</comment>
<comment type="similarity">
    <text evidence="10">Belongs to the TRM5 / TYW2 family.</text>
</comment>
<dbReference type="GO" id="GO:0002939">
    <property type="term" value="P:tRNA N1-guanine methylation"/>
    <property type="evidence" value="ECO:0007669"/>
    <property type="project" value="TreeGrafter"/>
</dbReference>
<evidence type="ECO:0000259" key="11">
    <source>
        <dbReference type="PROSITE" id="PS51684"/>
    </source>
</evidence>
<dbReference type="PANTHER" id="PTHR23245">
    <property type="entry name" value="TRNA METHYLTRANSFERASE"/>
    <property type="match status" value="1"/>
</dbReference>
<dbReference type="HAMAP" id="MF_03152">
    <property type="entry name" value="TRM5"/>
    <property type="match status" value="1"/>
</dbReference>
<proteinExistence type="inferred from homology"/>
<dbReference type="InterPro" id="IPR056744">
    <property type="entry name" value="TRM5/TYW2-like_N"/>
</dbReference>
<dbReference type="InterPro" id="IPR030382">
    <property type="entry name" value="MeTrfase_TRM5/TYW2"/>
</dbReference>
<evidence type="ECO:0000256" key="10">
    <source>
        <dbReference type="HAMAP-Rule" id="MF_03152"/>
    </source>
</evidence>
<keyword evidence="3 10" id="KW-0489">Methyltransferase</keyword>
<dbReference type="SUPFAM" id="SSF53335">
    <property type="entry name" value="S-adenosyl-L-methionine-dependent methyltransferases"/>
    <property type="match status" value="1"/>
</dbReference>
<reference evidence="12 13" key="1">
    <citation type="journal article" date="2023" name="Proc. Natl. Acad. Sci. U.S.A.">
        <title>A global phylogenomic analysis of the shiitake genus Lentinula.</title>
        <authorList>
            <person name="Sierra-Patev S."/>
            <person name="Min B."/>
            <person name="Naranjo-Ortiz M."/>
            <person name="Looney B."/>
            <person name="Konkel Z."/>
            <person name="Slot J.C."/>
            <person name="Sakamoto Y."/>
            <person name="Steenwyk J.L."/>
            <person name="Rokas A."/>
            <person name="Carro J."/>
            <person name="Camarero S."/>
            <person name="Ferreira P."/>
            <person name="Molpeceres G."/>
            <person name="Ruiz-Duenas F.J."/>
            <person name="Serrano A."/>
            <person name="Henrissat B."/>
            <person name="Drula E."/>
            <person name="Hughes K.W."/>
            <person name="Mata J.L."/>
            <person name="Ishikawa N.K."/>
            <person name="Vargas-Isla R."/>
            <person name="Ushijima S."/>
            <person name="Smith C.A."/>
            <person name="Donoghue J."/>
            <person name="Ahrendt S."/>
            <person name="Andreopoulos W."/>
            <person name="He G."/>
            <person name="LaButti K."/>
            <person name="Lipzen A."/>
            <person name="Ng V."/>
            <person name="Riley R."/>
            <person name="Sandor L."/>
            <person name="Barry K."/>
            <person name="Martinez A.T."/>
            <person name="Xiao Y."/>
            <person name="Gibbons J.G."/>
            <person name="Terashima K."/>
            <person name="Grigoriev I.V."/>
            <person name="Hibbett D."/>
        </authorList>
    </citation>
    <scope>NUCLEOTIDE SEQUENCE [LARGE SCALE GENOMIC DNA]</scope>
    <source>
        <strain evidence="12 13">TFB7810</strain>
    </source>
</reference>
<dbReference type="Gene3D" id="3.30.300.110">
    <property type="entry name" value="Met-10+ protein-like domains"/>
    <property type="match status" value="1"/>
</dbReference>
<evidence type="ECO:0000256" key="3">
    <source>
        <dbReference type="ARBA" id="ARBA00022603"/>
    </source>
</evidence>
<comment type="similarity">
    <text evidence="1">Belongs to the class I-like SAM-binding methyltransferase superfamily. TRM5/TYW2 family.</text>
</comment>
<dbReference type="GO" id="GO:0005634">
    <property type="term" value="C:nucleus"/>
    <property type="evidence" value="ECO:0007669"/>
    <property type="project" value="UniProtKB-SubCell"/>
</dbReference>
<dbReference type="GO" id="GO:0070901">
    <property type="term" value="P:mitochondrial tRNA methylation"/>
    <property type="evidence" value="ECO:0007669"/>
    <property type="project" value="UniProtKB-ARBA"/>
</dbReference>
<feature type="binding site" evidence="10">
    <location>
        <begin position="321"/>
        <end position="322"/>
    </location>
    <ligand>
        <name>S-adenosyl-L-methionine</name>
        <dbReference type="ChEBI" id="CHEBI:59789"/>
    </ligand>
</feature>
<accession>A0A9W8PBQ3</accession>
<dbReference type="FunFam" id="3.30.300.110:FF:000001">
    <property type="entry name" value="tRNA (guanine(37)-N1)-methyltransferase"/>
    <property type="match status" value="1"/>
</dbReference>
<sequence length="510" mass="57879">MDFHFEVHIWGYLGVLGSVKGPLPCAISFLIGCQILPSSHQIMFGFRLPRIHSKMSRELYSRSHLDTAPPRYNGPFYPLDKSAFQKSIPVLAARVPASQTSSILRSEVTRKYLIGLPKIRPVVSDPSAPDGDRLVLLGVSDPVELSPESLKLIESNGNGFTHYNLVLDYDYWTTSELLQAILPEELREGAPVGFAATGHVAHVNLNDEYLPYKKTIGQLFLDKNKSIRTVVNKLDNIDTQFRFFQMEVIAGEPDFIVEHHESDCRFTFDFSRVYWNSRLHTEHDRIVQSVHPGEVLADVFAGVGPFTIPAAKKGCAVMANDLNPASYTYLCQNVKDNEVSDEVRTFCEDGRNFIRNVFRRVYDTPFPAYTGPKLSKTALRKLQKQTARDKPAIENSTSQDFKPPRRKIDHFVMNLPDSAILFLDAFRGVFTDKALREVYSTMPIIHCHCFTRELELEQAEIDIRQRVEEKLEVSLQGDVEFKKVRSVAPGKEMYCVSFRLPPEVACNTKE</sequence>
<organism evidence="12 13">
    <name type="scientific">Lentinula detonsa</name>
    <dbReference type="NCBI Taxonomy" id="2804962"/>
    <lineage>
        <taxon>Eukaryota</taxon>
        <taxon>Fungi</taxon>
        <taxon>Dikarya</taxon>
        <taxon>Basidiomycota</taxon>
        <taxon>Agaricomycotina</taxon>
        <taxon>Agaricomycetes</taxon>
        <taxon>Agaricomycetidae</taxon>
        <taxon>Agaricales</taxon>
        <taxon>Marasmiineae</taxon>
        <taxon>Omphalotaceae</taxon>
        <taxon>Lentinula</taxon>
    </lineage>
</organism>
<dbReference type="InterPro" id="IPR029063">
    <property type="entry name" value="SAM-dependent_MTases_sf"/>
</dbReference>
<dbReference type="EC" id="2.1.1.228" evidence="10"/>
<evidence type="ECO:0000256" key="5">
    <source>
        <dbReference type="ARBA" id="ARBA00022691"/>
    </source>
</evidence>
<dbReference type="Proteomes" id="UP001142393">
    <property type="component" value="Unassembled WGS sequence"/>
</dbReference>
<dbReference type="InterPro" id="IPR025792">
    <property type="entry name" value="tRNA_Gua_MeTrfase_euk"/>
</dbReference>
<feature type="binding site" evidence="10">
    <location>
        <begin position="349"/>
        <end position="350"/>
    </location>
    <ligand>
        <name>S-adenosyl-L-methionine</name>
        <dbReference type="ChEBI" id="CHEBI:59789"/>
    </ligand>
</feature>
<comment type="caution">
    <text evidence="12">The sequence shown here is derived from an EMBL/GenBank/DDBJ whole genome shotgun (WGS) entry which is preliminary data.</text>
</comment>
<evidence type="ECO:0000256" key="6">
    <source>
        <dbReference type="ARBA" id="ARBA00022694"/>
    </source>
</evidence>
<dbReference type="AlphaFoldDB" id="A0A9W8PBQ3"/>
<dbReference type="Gene3D" id="3.40.50.150">
    <property type="entry name" value="Vaccinia Virus protein VP39"/>
    <property type="match status" value="1"/>
</dbReference>
<comment type="function">
    <text evidence="10">Specifically methylates the N1 position of guanosine-37 in various cytoplasmic and mitochondrial tRNAs. Methylation is not dependent on the nature of the nucleoside 5' of the target nucleoside. This is the first step in the biosynthesis of wybutosine (yW), a modified base adjacent to the anticodon of tRNAs and required for accurate decoding.</text>
</comment>
<name>A0A9W8PBQ3_9AGAR</name>
<gene>
    <name evidence="10" type="primary">TRM5</name>
    <name evidence="12" type="ORF">DFH05DRAFT_1468725</name>
</gene>
<dbReference type="Pfam" id="PF02475">
    <property type="entry name" value="TRM5-TYW2_MTfase"/>
    <property type="match status" value="1"/>
</dbReference>
<evidence type="ECO:0000256" key="9">
    <source>
        <dbReference type="ARBA" id="ARBA00047783"/>
    </source>
</evidence>
<evidence type="ECO:0000256" key="1">
    <source>
        <dbReference type="ARBA" id="ARBA00009775"/>
    </source>
</evidence>
<evidence type="ECO:0000256" key="7">
    <source>
        <dbReference type="ARBA" id="ARBA00023128"/>
    </source>
</evidence>
<keyword evidence="6 10" id="KW-0819">tRNA processing</keyword>
<evidence type="ECO:0000313" key="12">
    <source>
        <dbReference type="EMBL" id="KAJ3750830.1"/>
    </source>
</evidence>